<evidence type="ECO:0000256" key="1">
    <source>
        <dbReference type="ARBA" id="ARBA00007734"/>
    </source>
</evidence>
<proteinExistence type="inferred from homology"/>
<organism evidence="4 5">
    <name type="scientific">Zhengella mangrovi</name>
    <dbReference type="NCBI Taxonomy" id="1982044"/>
    <lineage>
        <taxon>Bacteria</taxon>
        <taxon>Pseudomonadati</taxon>
        <taxon>Pseudomonadota</taxon>
        <taxon>Alphaproteobacteria</taxon>
        <taxon>Hyphomicrobiales</taxon>
        <taxon>Notoacmeibacteraceae</taxon>
        <taxon>Zhengella</taxon>
    </lineage>
</organism>
<dbReference type="InterPro" id="IPR023346">
    <property type="entry name" value="Lysozyme-like_dom_sf"/>
</dbReference>
<dbReference type="OrthoDB" id="9788661at2"/>
<evidence type="ECO:0000313" key="4">
    <source>
        <dbReference type="EMBL" id="PHP67810.1"/>
    </source>
</evidence>
<name>A0A2G1QQR9_9HYPH</name>
<reference evidence="4 5" key="1">
    <citation type="submission" date="2017-10" db="EMBL/GenBank/DDBJ databases">
        <title>Sedimentibacterium mangrovi gen. nov., sp. nov., a novel member of family Phyllobacteriacea isolated from mangrove sediment.</title>
        <authorList>
            <person name="Liao H."/>
            <person name="Tian Y."/>
        </authorList>
    </citation>
    <scope>NUCLEOTIDE SEQUENCE [LARGE SCALE GENOMIC DNA]</scope>
    <source>
        <strain evidence="4 5">X9-2-2</strain>
    </source>
</reference>
<evidence type="ECO:0000256" key="2">
    <source>
        <dbReference type="ARBA" id="ARBA00009387"/>
    </source>
</evidence>
<evidence type="ECO:0000313" key="5">
    <source>
        <dbReference type="Proteomes" id="UP000221168"/>
    </source>
</evidence>
<dbReference type="Pfam" id="PF01464">
    <property type="entry name" value="SLT"/>
    <property type="match status" value="1"/>
</dbReference>
<protein>
    <submittedName>
        <fullName evidence="4">Murein transglycosylase</fullName>
    </submittedName>
</protein>
<dbReference type="PANTHER" id="PTHR37423">
    <property type="entry name" value="SOLUBLE LYTIC MUREIN TRANSGLYCOSYLASE-RELATED"/>
    <property type="match status" value="1"/>
</dbReference>
<keyword evidence="5" id="KW-1185">Reference proteome</keyword>
<sequence length="178" mass="19167">MVLFAAISPANAESDRAGASYYRHKVAVDRSIKTGSVKHVTKESTHTVSAGYAKPVTGRKYSSLINQYAAKYGVPSQLAHAVIRVESNYRANARGSAGEIGLMQVKPSTARMMGYSGSAKGLYHPETNIKFGMKYLAMAHKLGGGSVCGTILKYNAGHGAKRMNPVSARYCAKVKRYM</sequence>
<evidence type="ECO:0000259" key="3">
    <source>
        <dbReference type="Pfam" id="PF01464"/>
    </source>
</evidence>
<comment type="similarity">
    <text evidence="1">Belongs to the transglycosylase Slt family.</text>
</comment>
<feature type="domain" description="Transglycosylase SLT" evidence="3">
    <location>
        <begin position="64"/>
        <end position="162"/>
    </location>
</feature>
<comment type="caution">
    <text evidence="4">The sequence shown here is derived from an EMBL/GenBank/DDBJ whole genome shotgun (WGS) entry which is preliminary data.</text>
</comment>
<dbReference type="RefSeq" id="WP_099305977.1">
    <property type="nucleotide sequence ID" value="NZ_PDVP01000003.1"/>
</dbReference>
<dbReference type="Proteomes" id="UP000221168">
    <property type="component" value="Unassembled WGS sequence"/>
</dbReference>
<dbReference type="InterPro" id="IPR008258">
    <property type="entry name" value="Transglycosylase_SLT_dom_1"/>
</dbReference>
<dbReference type="PANTHER" id="PTHR37423:SF2">
    <property type="entry name" value="MEMBRANE-BOUND LYTIC MUREIN TRANSGLYCOSYLASE C"/>
    <property type="match status" value="1"/>
</dbReference>
<comment type="similarity">
    <text evidence="2">Belongs to the virb1 family.</text>
</comment>
<dbReference type="AlphaFoldDB" id="A0A2G1QQR9"/>
<dbReference type="EMBL" id="PDVP01000003">
    <property type="protein sequence ID" value="PHP67810.1"/>
    <property type="molecule type" value="Genomic_DNA"/>
</dbReference>
<dbReference type="SUPFAM" id="SSF53955">
    <property type="entry name" value="Lysozyme-like"/>
    <property type="match status" value="1"/>
</dbReference>
<dbReference type="Gene3D" id="1.10.530.10">
    <property type="match status" value="1"/>
</dbReference>
<accession>A0A2G1QQR9</accession>
<gene>
    <name evidence="4" type="ORF">CSC94_07830</name>
</gene>